<proteinExistence type="predicted"/>
<sequence length="392" mass="44154">MLSRKRLWVALYALTFILLLNSCVDPFDPQVKNTPESFLVVDGFINSQGITTIKLSRTVNLSADSIAPPETQATVYIEAEAGSSYNLAEQDAGTYTSGSLSLDLAKKYRLHIQLISGKEYISDYTSIKITPPIDNINWEAKNNGLQIYVNSHDATNSTQYYRWQYEETWEFNAAFYSGLEYSNNTIISRTEDIYLCWKTELSSAIRIASTVRLNQDVVSNYPLVNLPTTSAKLARRYSILVKQYALSPEEHLYYETLQKNTENIGSLFDPLPTQLTGNIHAVANASEPVIGFVGAYSETQKRIFVGREELPKDWGRTITGYESCPVPDSIVIDGLQYRNLKEVEDYFRSTLYLPLSPIYSKGMPVLIGYTASSASCADCRLRGTNVKPDFWE</sequence>
<evidence type="ECO:0000313" key="1">
    <source>
        <dbReference type="EMBL" id="RDC65121.1"/>
    </source>
</evidence>
<dbReference type="OrthoDB" id="1062680at2"/>
<dbReference type="InterPro" id="IPR025345">
    <property type="entry name" value="DUF4249"/>
</dbReference>
<dbReference type="EMBL" id="QASA01000001">
    <property type="protein sequence ID" value="RDC65121.1"/>
    <property type="molecule type" value="Genomic_DNA"/>
</dbReference>
<dbReference type="RefSeq" id="WP_115374185.1">
    <property type="nucleotide sequence ID" value="NZ_QASA01000001.1"/>
</dbReference>
<dbReference type="Pfam" id="PF14054">
    <property type="entry name" value="DUF4249"/>
    <property type="match status" value="1"/>
</dbReference>
<organism evidence="1 2">
    <name type="scientific">Adhaeribacter pallidiroseus</name>
    <dbReference type="NCBI Taxonomy" id="2072847"/>
    <lineage>
        <taxon>Bacteria</taxon>
        <taxon>Pseudomonadati</taxon>
        <taxon>Bacteroidota</taxon>
        <taxon>Cytophagia</taxon>
        <taxon>Cytophagales</taxon>
        <taxon>Hymenobacteraceae</taxon>
        <taxon>Adhaeribacter</taxon>
    </lineage>
</organism>
<evidence type="ECO:0000313" key="2">
    <source>
        <dbReference type="Proteomes" id="UP000253919"/>
    </source>
</evidence>
<evidence type="ECO:0008006" key="3">
    <source>
        <dbReference type="Google" id="ProtNLM"/>
    </source>
</evidence>
<name>A0A369QJN2_9BACT</name>
<comment type="caution">
    <text evidence="1">The sequence shown here is derived from an EMBL/GenBank/DDBJ whole genome shotgun (WGS) entry which is preliminary data.</text>
</comment>
<keyword evidence="2" id="KW-1185">Reference proteome</keyword>
<dbReference type="AlphaFoldDB" id="A0A369QJN2"/>
<reference evidence="1 2" key="1">
    <citation type="submission" date="2018-04" db="EMBL/GenBank/DDBJ databases">
        <title>Adhaeribacter sp. HMF7616 genome sequencing and assembly.</title>
        <authorList>
            <person name="Kang H."/>
            <person name="Kang J."/>
            <person name="Cha I."/>
            <person name="Kim H."/>
            <person name="Joh K."/>
        </authorList>
    </citation>
    <scope>NUCLEOTIDE SEQUENCE [LARGE SCALE GENOMIC DNA]</scope>
    <source>
        <strain evidence="1 2">HMF7616</strain>
    </source>
</reference>
<accession>A0A369QJN2</accession>
<dbReference type="Proteomes" id="UP000253919">
    <property type="component" value="Unassembled WGS sequence"/>
</dbReference>
<protein>
    <recommendedName>
        <fullName evidence="3">DUF4249 domain-containing protein</fullName>
    </recommendedName>
</protein>
<gene>
    <name evidence="1" type="ORF">AHMF7616_03751</name>
</gene>